<dbReference type="Gene3D" id="3.30.2090.10">
    <property type="entry name" value="Multidrug efflux transporter AcrB TolC docking domain, DN and DC subdomains"/>
    <property type="match status" value="2"/>
</dbReference>
<dbReference type="GO" id="GO:0042910">
    <property type="term" value="F:xenobiotic transmembrane transporter activity"/>
    <property type="evidence" value="ECO:0007669"/>
    <property type="project" value="TreeGrafter"/>
</dbReference>
<dbReference type="PRINTS" id="PR00702">
    <property type="entry name" value="ACRIFLAVINRP"/>
</dbReference>
<reference evidence="2 3" key="1">
    <citation type="submission" date="2016-10" db="EMBL/GenBank/DDBJ databases">
        <authorList>
            <person name="de Groot N.N."/>
        </authorList>
    </citation>
    <scope>NUCLEOTIDE SEQUENCE [LARGE SCALE GENOMIC DNA]</scope>
    <source>
        <strain evidence="2 3">DSM 1736</strain>
    </source>
</reference>
<protein>
    <submittedName>
        <fullName evidence="2">Multidrug efflux pump subunit AcrB</fullName>
    </submittedName>
</protein>
<feature type="transmembrane region" description="Helical" evidence="1">
    <location>
        <begin position="960"/>
        <end position="980"/>
    </location>
</feature>
<feature type="transmembrane region" description="Helical" evidence="1">
    <location>
        <begin position="527"/>
        <end position="546"/>
    </location>
</feature>
<dbReference type="RefSeq" id="WP_092074503.1">
    <property type="nucleotide sequence ID" value="NZ_FNHB01000010.1"/>
</dbReference>
<feature type="transmembrane region" description="Helical" evidence="1">
    <location>
        <begin position="16"/>
        <end position="32"/>
    </location>
</feature>
<dbReference type="SUPFAM" id="SSF82866">
    <property type="entry name" value="Multidrug efflux transporter AcrB transmembrane domain"/>
    <property type="match status" value="2"/>
</dbReference>
<feature type="transmembrane region" description="Helical" evidence="1">
    <location>
        <begin position="987"/>
        <end position="1009"/>
    </location>
</feature>
<feature type="transmembrane region" description="Helical" evidence="1">
    <location>
        <begin position="462"/>
        <end position="484"/>
    </location>
</feature>
<dbReference type="SUPFAM" id="SSF82693">
    <property type="entry name" value="Multidrug efflux transporter AcrB pore domain, PN1, PN2, PC1 and PC2 subdomains"/>
    <property type="match status" value="2"/>
</dbReference>
<feature type="transmembrane region" description="Helical" evidence="1">
    <location>
        <begin position="338"/>
        <end position="357"/>
    </location>
</feature>
<feature type="transmembrane region" description="Helical" evidence="1">
    <location>
        <begin position="430"/>
        <end position="450"/>
    </location>
</feature>
<keyword evidence="3" id="KW-1185">Reference proteome</keyword>
<dbReference type="Gene3D" id="3.30.70.1320">
    <property type="entry name" value="Multidrug efflux transporter AcrB pore domain like"/>
    <property type="match status" value="1"/>
</dbReference>
<dbReference type="Gene3D" id="3.30.70.1430">
    <property type="entry name" value="Multidrug efflux transporter AcrB pore domain"/>
    <property type="match status" value="2"/>
</dbReference>
<feature type="transmembrane region" description="Helical" evidence="1">
    <location>
        <begin position="858"/>
        <end position="878"/>
    </location>
</feature>
<dbReference type="SUPFAM" id="SSF82714">
    <property type="entry name" value="Multidrug efflux transporter AcrB TolC docking domain, DN and DC subdomains"/>
    <property type="match status" value="2"/>
</dbReference>
<dbReference type="Proteomes" id="UP000214880">
    <property type="component" value="Unassembled WGS sequence"/>
</dbReference>
<keyword evidence="1" id="KW-1133">Transmembrane helix</keyword>
<feature type="transmembrane region" description="Helical" evidence="1">
    <location>
        <begin position="911"/>
        <end position="932"/>
    </location>
</feature>
<feature type="transmembrane region" description="Helical" evidence="1">
    <location>
        <begin position="363"/>
        <end position="383"/>
    </location>
</feature>
<evidence type="ECO:0000313" key="3">
    <source>
        <dbReference type="Proteomes" id="UP000214880"/>
    </source>
</evidence>
<dbReference type="InterPro" id="IPR001036">
    <property type="entry name" value="Acrflvin-R"/>
</dbReference>
<dbReference type="GO" id="GO:0005886">
    <property type="term" value="C:plasma membrane"/>
    <property type="evidence" value="ECO:0007669"/>
    <property type="project" value="TreeGrafter"/>
</dbReference>
<accession>A0A1G9XT22</accession>
<dbReference type="Pfam" id="PF00873">
    <property type="entry name" value="ACR_tran"/>
    <property type="match status" value="1"/>
</dbReference>
<dbReference type="AlphaFoldDB" id="A0A1G9XT22"/>
<dbReference type="EMBL" id="FNHB01000010">
    <property type="protein sequence ID" value="SDM99335.1"/>
    <property type="molecule type" value="Genomic_DNA"/>
</dbReference>
<dbReference type="InterPro" id="IPR027463">
    <property type="entry name" value="AcrB_DN_DC_subdom"/>
</dbReference>
<organism evidence="2 3">
    <name type="scientific">Dendrosporobacter quercicolus</name>
    <dbReference type="NCBI Taxonomy" id="146817"/>
    <lineage>
        <taxon>Bacteria</taxon>
        <taxon>Bacillati</taxon>
        <taxon>Bacillota</taxon>
        <taxon>Negativicutes</taxon>
        <taxon>Selenomonadales</taxon>
        <taxon>Sporomusaceae</taxon>
        <taxon>Dendrosporobacter</taxon>
    </lineage>
</organism>
<keyword evidence="1" id="KW-0812">Transmembrane</keyword>
<keyword evidence="1" id="KW-0472">Membrane</keyword>
<feature type="transmembrane region" description="Helical" evidence="1">
    <location>
        <begin position="884"/>
        <end position="904"/>
    </location>
</feature>
<dbReference type="STRING" id="146817.SAMN04488502_11022"/>
<evidence type="ECO:0000313" key="2">
    <source>
        <dbReference type="EMBL" id="SDM99335.1"/>
    </source>
</evidence>
<dbReference type="PANTHER" id="PTHR32063">
    <property type="match status" value="1"/>
</dbReference>
<name>A0A1G9XT22_9FIRM</name>
<dbReference type="OrthoDB" id="9757876at2"/>
<evidence type="ECO:0000256" key="1">
    <source>
        <dbReference type="SAM" id="Phobius"/>
    </source>
</evidence>
<gene>
    <name evidence="2" type="ORF">SAMN04488502_11022</name>
</gene>
<dbReference type="Gene3D" id="1.20.1640.10">
    <property type="entry name" value="Multidrug efflux transporter AcrB transmembrane domain"/>
    <property type="match status" value="2"/>
</dbReference>
<proteinExistence type="predicted"/>
<feature type="transmembrane region" description="Helical" evidence="1">
    <location>
        <begin position="390"/>
        <end position="410"/>
    </location>
</feature>
<dbReference type="PANTHER" id="PTHR32063:SF18">
    <property type="entry name" value="CATION EFFLUX SYSTEM PROTEIN"/>
    <property type="match status" value="1"/>
</dbReference>
<dbReference type="Gene3D" id="3.30.70.1440">
    <property type="entry name" value="Multidrug efflux transporter AcrB pore domain"/>
    <property type="match status" value="1"/>
</dbReference>
<sequence>MKPFNLTEWALNHKQLVYYFIFIIFIGGIFSYQKLGRMEDPDFTIRQMIVSVNWPGASARQVEEQVTDKIEKKLQDTPGLDYVKSFSKPGQSIIYVVLKDDAVTESQIRPTWLEVRNMVNDIKATLPQGVDGPYFNDRFDDVFGSIYALTGDGYSYEDLRAKAENIRRIMLGVPSIKKVDLVGVQPERIYIEIETIKLAQLGLTPSAITNAVQAQNAMTASGMVDTISDNVYLRVTGMFENINDLKNVPIRAGTNTFRLGDIARIERSYADPPEPKMYYNGQPAVGLAVSMEKGGNILTLGQNLDQTISQLKQDLPLGLQLDSVANQPKVVKESINEFVKSLSEAIIIVLAISFISLGIRSGIVVALCIPLVITGVFICMNLLGIDLHKVSLGALIISLGLLVDDAIIAIEMMTVKLEQGWDRFAAACYAYTSTAFPMLTGTLITCAGFIPVGFSKGSASEFIGSMFSVIFIALLISWLVSVLVTPLLGYKLLKTQPAAPSGHDIYDSKFYRLFRKVLSYCLHHRKLVIGITIATFLGSIFLLQFVKQEFFPASDRPEFIVDLRLAEGSSLQATEQESARFAQTLAGNPNIVNYTYYIGQSAPRFILTAEPTLPSNNFAQFVIVTKDVAARNELMADIRELLAVDFPTVRSNLRVLQTGPNSPYPVMLRVSGYEHDKVREIAGQVRDILSENPDLKDINLDWNEKNKVMHLEIDQDKARMLGIDSQTLSSSLQAMLSGSTISQFREQDRTVNIMFRVDVQNRNDLSKIKDLNIHLANGTYVPLDQIAKISYGAEEGLIWRRDLKPTITVQANTREGVLGNNATTAAYASLSELRTSLPAGYDIVVGGPKEMSQKATRWLMQPVPAMIILIVTLLMLQLQSISKTILTLLTAPLGIIGVSVGLLLTGRPLGFVVELGILALSGIIMRNSVILIDQIDQHLKAGEPLWDAIINATIARFRPIMLTAAAAILGMLPLVSSIFWGPMAISIAAGLFGATILTLLVLPAMYAAWFKAEPTEE</sequence>